<dbReference type="AlphaFoldDB" id="A0A2S4VXM0"/>
<comment type="caution">
    <text evidence="2">The sequence shown here is derived from an EMBL/GenBank/DDBJ whole genome shotgun (WGS) entry which is preliminary data.</text>
</comment>
<organism evidence="2 3">
    <name type="scientific">Puccinia striiformis</name>
    <dbReference type="NCBI Taxonomy" id="27350"/>
    <lineage>
        <taxon>Eukaryota</taxon>
        <taxon>Fungi</taxon>
        <taxon>Dikarya</taxon>
        <taxon>Basidiomycota</taxon>
        <taxon>Pucciniomycotina</taxon>
        <taxon>Pucciniomycetes</taxon>
        <taxon>Pucciniales</taxon>
        <taxon>Pucciniaceae</taxon>
        <taxon>Puccinia</taxon>
    </lineage>
</organism>
<sequence>LEVHTQPLASPIPRFCSLVKTTMIFVNSFPVLVAIMVIATISSVASSCGKGFEPCPYLVNVYWHKLLLKPRNAQQFNIGWTRTDQNQHTSPKIDGFSSV</sequence>
<protein>
    <submittedName>
        <fullName evidence="2">Uncharacterized protein</fullName>
    </submittedName>
</protein>
<name>A0A2S4VXM0_9BASI</name>
<evidence type="ECO:0000313" key="3">
    <source>
        <dbReference type="Proteomes" id="UP000239156"/>
    </source>
</evidence>
<evidence type="ECO:0000313" key="2">
    <source>
        <dbReference type="EMBL" id="POW14263.1"/>
    </source>
</evidence>
<accession>A0A2S4VXM0</accession>
<dbReference type="EMBL" id="PKSL01000019">
    <property type="protein sequence ID" value="POW14263.1"/>
    <property type="molecule type" value="Genomic_DNA"/>
</dbReference>
<keyword evidence="1" id="KW-1133">Transmembrane helix</keyword>
<reference evidence="2" key="1">
    <citation type="submission" date="2017-12" db="EMBL/GenBank/DDBJ databases">
        <title>Gene loss provides genomic basis for host adaptation in cereal stripe rust fungi.</title>
        <authorList>
            <person name="Xia C."/>
        </authorList>
    </citation>
    <scope>NUCLEOTIDE SEQUENCE [LARGE SCALE GENOMIC DNA]</scope>
    <source>
        <strain evidence="2">93-210</strain>
    </source>
</reference>
<feature type="non-terminal residue" evidence="2">
    <location>
        <position position="1"/>
    </location>
</feature>
<dbReference type="Proteomes" id="UP000239156">
    <property type="component" value="Unassembled WGS sequence"/>
</dbReference>
<dbReference type="VEuPathDB" id="FungiDB:PSTT_03084"/>
<gene>
    <name evidence="2" type="ORF">PSTT_03084</name>
</gene>
<evidence type="ECO:0000256" key="1">
    <source>
        <dbReference type="SAM" id="Phobius"/>
    </source>
</evidence>
<feature type="transmembrane region" description="Helical" evidence="1">
    <location>
        <begin position="24"/>
        <end position="45"/>
    </location>
</feature>
<keyword evidence="3" id="KW-1185">Reference proteome</keyword>
<keyword evidence="1" id="KW-0472">Membrane</keyword>
<keyword evidence="1" id="KW-0812">Transmembrane</keyword>
<proteinExistence type="predicted"/>